<proteinExistence type="predicted"/>
<dbReference type="AlphaFoldDB" id="A0A5C5W6S6"/>
<protein>
    <recommendedName>
        <fullName evidence="5">DNA 3'-5' helicase II</fullName>
    </recommendedName>
</protein>
<evidence type="ECO:0000259" key="7">
    <source>
        <dbReference type="PROSITE" id="PS51198"/>
    </source>
</evidence>
<evidence type="ECO:0000256" key="2">
    <source>
        <dbReference type="ARBA" id="ARBA00022801"/>
    </source>
</evidence>
<feature type="domain" description="UvrD-like helicase ATP-binding" evidence="7">
    <location>
        <begin position="7"/>
        <end position="277"/>
    </location>
</feature>
<name>A0A5C5W6S6_9BACT</name>
<dbReference type="EMBL" id="SJPH01000003">
    <property type="protein sequence ID" value="TWT46390.1"/>
    <property type="molecule type" value="Genomic_DNA"/>
</dbReference>
<comment type="caution">
    <text evidence="8">The sequence shown here is derived from an EMBL/GenBank/DDBJ whole genome shotgun (WGS) entry which is preliminary data.</text>
</comment>
<evidence type="ECO:0000256" key="1">
    <source>
        <dbReference type="ARBA" id="ARBA00022741"/>
    </source>
</evidence>
<dbReference type="GO" id="GO:0005524">
    <property type="term" value="F:ATP binding"/>
    <property type="evidence" value="ECO:0007669"/>
    <property type="project" value="UniProtKB-UniRule"/>
</dbReference>
<dbReference type="InterPro" id="IPR000212">
    <property type="entry name" value="DNA_helicase_UvrD/REP"/>
</dbReference>
<dbReference type="InterPro" id="IPR014016">
    <property type="entry name" value="UvrD-like_ATP-bd"/>
</dbReference>
<sequence length="613" mass="68537">MANKHQPTEADREIEKCLLARRSFSVVAGAGSGKTTSLVEALKTLMRTEGDQLLQAGQQAVCITYTNRAAEVIRSRLRDDPRVLVSTLHSFLWGVLSGHDRSIREVVSKHLLPADIDKQKNKDKGNETKTSITAREKAAALQQVLDHLGSVDTFRYGDDTPYSDFLAGEIGHDDLLRIAAELIESSKAFRAVLGQRHPYFFVDEAQDTSPEVVAALNVLCAGDGLPVVGYFGDPMQQIYDKGQSEFTGPEGAARITKVENFRSGPEVIKLLNRFRNDLEQVPGPQNSELPSSVQVTLVQAETPKEGKRYSEAQLERAIDSYHQALSDWGWSDNATAKQLFLARRMIARRLGFLTLHDLFNGDYASQRAKNDYESGTHYLLKPLVGVAVPIAVAYRGRDTRSLSRCLAENTHRFSSYGTLACATLAQVKNEANRIAALLSSKLQAETLRDVLKCCIEEELIRPSERLSDQLTRKPREETYDDEQHRVEKGDWLADELLGMGGVEVERYCAFLDENTPFSTQHGVKGEEYDDVVVVFDDTEASWSFYSFTKMLTPGVSGEARETQHERSRRLAYVCFSRAIRNLRVLMFTTDPTKARDELVTVGPFEPKQVFIAS</sequence>
<evidence type="ECO:0000313" key="8">
    <source>
        <dbReference type="EMBL" id="TWT46390.1"/>
    </source>
</evidence>
<reference evidence="8 9" key="1">
    <citation type="submission" date="2019-02" db="EMBL/GenBank/DDBJ databases">
        <title>Deep-cultivation of Planctomycetes and their phenomic and genomic characterization uncovers novel biology.</title>
        <authorList>
            <person name="Wiegand S."/>
            <person name="Jogler M."/>
            <person name="Boedeker C."/>
            <person name="Pinto D."/>
            <person name="Vollmers J."/>
            <person name="Rivas-Marin E."/>
            <person name="Kohn T."/>
            <person name="Peeters S.H."/>
            <person name="Heuer A."/>
            <person name="Rast P."/>
            <person name="Oberbeckmann S."/>
            <person name="Bunk B."/>
            <person name="Jeske O."/>
            <person name="Meyerdierks A."/>
            <person name="Storesund J.E."/>
            <person name="Kallscheuer N."/>
            <person name="Luecker S."/>
            <person name="Lage O.M."/>
            <person name="Pohl T."/>
            <person name="Merkel B.J."/>
            <person name="Hornburger P."/>
            <person name="Mueller R.-W."/>
            <person name="Bruemmer F."/>
            <person name="Labrenz M."/>
            <person name="Spormann A.M."/>
            <person name="Op Den Camp H."/>
            <person name="Overmann J."/>
            <person name="Amann R."/>
            <person name="Jetten M.S.M."/>
            <person name="Mascher T."/>
            <person name="Medema M.H."/>
            <person name="Devos D.P."/>
            <person name="Kaster A.-K."/>
            <person name="Ovreas L."/>
            <person name="Rohde M."/>
            <person name="Galperin M.Y."/>
            <person name="Jogler C."/>
        </authorList>
    </citation>
    <scope>NUCLEOTIDE SEQUENCE [LARGE SCALE GENOMIC DNA]</scope>
    <source>
        <strain evidence="8 9">Pla111</strain>
    </source>
</reference>
<organism evidence="8 9">
    <name type="scientific">Botrimarina hoheduenensis</name>
    <dbReference type="NCBI Taxonomy" id="2528000"/>
    <lineage>
        <taxon>Bacteria</taxon>
        <taxon>Pseudomonadati</taxon>
        <taxon>Planctomycetota</taxon>
        <taxon>Planctomycetia</taxon>
        <taxon>Pirellulales</taxon>
        <taxon>Lacipirellulaceae</taxon>
        <taxon>Botrimarina</taxon>
    </lineage>
</organism>
<evidence type="ECO:0000313" key="9">
    <source>
        <dbReference type="Proteomes" id="UP000318995"/>
    </source>
</evidence>
<keyword evidence="1 6" id="KW-0547">Nucleotide-binding</keyword>
<dbReference type="Proteomes" id="UP000318995">
    <property type="component" value="Unassembled WGS sequence"/>
</dbReference>
<dbReference type="OrthoDB" id="9765670at2"/>
<dbReference type="PROSITE" id="PS51198">
    <property type="entry name" value="UVRD_HELICASE_ATP_BIND"/>
    <property type="match status" value="1"/>
</dbReference>
<keyword evidence="3 6" id="KW-0347">Helicase</keyword>
<dbReference type="RefSeq" id="WP_146572865.1">
    <property type="nucleotide sequence ID" value="NZ_SJPH01000003.1"/>
</dbReference>
<evidence type="ECO:0000256" key="4">
    <source>
        <dbReference type="ARBA" id="ARBA00022840"/>
    </source>
</evidence>
<dbReference type="GO" id="GO:0016787">
    <property type="term" value="F:hydrolase activity"/>
    <property type="evidence" value="ECO:0007669"/>
    <property type="project" value="UniProtKB-UniRule"/>
</dbReference>
<dbReference type="Gene3D" id="3.40.50.300">
    <property type="entry name" value="P-loop containing nucleotide triphosphate hydrolases"/>
    <property type="match status" value="2"/>
</dbReference>
<dbReference type="GO" id="GO:0043138">
    <property type="term" value="F:3'-5' DNA helicase activity"/>
    <property type="evidence" value="ECO:0007669"/>
    <property type="project" value="TreeGrafter"/>
</dbReference>
<accession>A0A5C5W6S6</accession>
<feature type="binding site" evidence="6">
    <location>
        <begin position="28"/>
        <end position="35"/>
    </location>
    <ligand>
        <name>ATP</name>
        <dbReference type="ChEBI" id="CHEBI:30616"/>
    </ligand>
</feature>
<dbReference type="InterPro" id="IPR027417">
    <property type="entry name" value="P-loop_NTPase"/>
</dbReference>
<dbReference type="Pfam" id="PF13245">
    <property type="entry name" value="AAA_19"/>
    <property type="match status" value="1"/>
</dbReference>
<keyword evidence="9" id="KW-1185">Reference proteome</keyword>
<dbReference type="GO" id="GO:0000725">
    <property type="term" value="P:recombinational repair"/>
    <property type="evidence" value="ECO:0007669"/>
    <property type="project" value="TreeGrafter"/>
</dbReference>
<dbReference type="SUPFAM" id="SSF52540">
    <property type="entry name" value="P-loop containing nucleoside triphosphate hydrolases"/>
    <property type="match status" value="1"/>
</dbReference>
<dbReference type="PANTHER" id="PTHR11070">
    <property type="entry name" value="UVRD / RECB / PCRA DNA HELICASE FAMILY MEMBER"/>
    <property type="match status" value="1"/>
</dbReference>
<gene>
    <name evidence="8" type="ORF">Pla111_14850</name>
</gene>
<evidence type="ECO:0000256" key="6">
    <source>
        <dbReference type="PROSITE-ProRule" id="PRU00560"/>
    </source>
</evidence>
<dbReference type="GO" id="GO:0003677">
    <property type="term" value="F:DNA binding"/>
    <property type="evidence" value="ECO:0007669"/>
    <property type="project" value="InterPro"/>
</dbReference>
<dbReference type="PANTHER" id="PTHR11070:SF2">
    <property type="entry name" value="ATP-DEPENDENT DNA HELICASE SRS2"/>
    <property type="match status" value="1"/>
</dbReference>
<keyword evidence="2 6" id="KW-0378">Hydrolase</keyword>
<evidence type="ECO:0000256" key="3">
    <source>
        <dbReference type="ARBA" id="ARBA00022806"/>
    </source>
</evidence>
<evidence type="ECO:0000256" key="5">
    <source>
        <dbReference type="ARBA" id="ARBA00034923"/>
    </source>
</evidence>
<keyword evidence="4 6" id="KW-0067">ATP-binding</keyword>